<protein>
    <submittedName>
        <fullName evidence="2">Amidohydrolase</fullName>
    </submittedName>
</protein>
<dbReference type="InterPro" id="IPR052358">
    <property type="entry name" value="Aro_Compnd_Degr_Hydrolases"/>
</dbReference>
<organism evidence="2 3">
    <name type="scientific">Agrobacterium tumefaciens</name>
    <dbReference type="NCBI Taxonomy" id="358"/>
    <lineage>
        <taxon>Bacteria</taxon>
        <taxon>Pseudomonadati</taxon>
        <taxon>Pseudomonadota</taxon>
        <taxon>Alphaproteobacteria</taxon>
        <taxon>Hyphomicrobiales</taxon>
        <taxon>Rhizobiaceae</taxon>
        <taxon>Rhizobium/Agrobacterium group</taxon>
        <taxon>Agrobacterium</taxon>
        <taxon>Agrobacterium tumefaciens complex</taxon>
    </lineage>
</organism>
<dbReference type="InterPro" id="IPR032466">
    <property type="entry name" value="Metal_Hydrolase"/>
</dbReference>
<dbReference type="PANTHER" id="PTHR35563:SF2">
    <property type="entry name" value="BARREL METAL-DEPENDENT HYDROLASE, PUTATIVE (AFU_ORTHOLOGUE AFUA_1G16240)-RELATED"/>
    <property type="match status" value="1"/>
</dbReference>
<dbReference type="InterPro" id="IPR006680">
    <property type="entry name" value="Amidohydro-rel"/>
</dbReference>
<sequence length="282" mass="31635">MPPVSKARKPRVSLPAKSCDSHCHIYGPFSRFPLPADRTFTPHEAPEANLRRLHDQLGIERAVIVHSQGHGHDHEPMLAALRENPDRYKGVAVIDPETHGHRLAEFDEAGVCGVRFSFVSHLKKPDIPGVMKVADMVQPYGWHAAVHVSGKGLMEMESVIRNLPVRVVIDHMARPDIDSVDFAEVERTLFKLLDTGRFWLKLSGVERLSKKAAPFDDVLYYMRRLVQHAPERLLWGTDWPHVNLSGPMPNDGDLVDTLADVAGETALAQILVENPTNFFGFR</sequence>
<keyword evidence="2" id="KW-0378">Hydrolase</keyword>
<reference evidence="2 3" key="1">
    <citation type="submission" date="2014-12" db="EMBL/GenBank/DDBJ databases">
        <title>16Stimator: statistical estimation of ribosomal gene copy numbers from draft genome assemblies.</title>
        <authorList>
            <person name="Perisin M.A."/>
            <person name="Vetter M."/>
            <person name="Gilbert J.A."/>
            <person name="Bergelson J."/>
        </authorList>
    </citation>
    <scope>NUCLEOTIDE SEQUENCE [LARGE SCALE GENOMIC DNA]</scope>
    <source>
        <strain evidence="2 3">MEJ076</strain>
    </source>
</reference>
<gene>
    <name evidence="2" type="ORF">RU07_06005</name>
</gene>
<dbReference type="Gene3D" id="3.20.20.140">
    <property type="entry name" value="Metal-dependent hydrolases"/>
    <property type="match status" value="1"/>
</dbReference>
<evidence type="ECO:0000313" key="3">
    <source>
        <dbReference type="Proteomes" id="UP000035017"/>
    </source>
</evidence>
<evidence type="ECO:0000259" key="1">
    <source>
        <dbReference type="Pfam" id="PF04909"/>
    </source>
</evidence>
<dbReference type="PANTHER" id="PTHR35563">
    <property type="entry name" value="BARREL METAL-DEPENDENT HYDROLASE, PUTATIVE (AFU_ORTHOLOGUE AFUA_1G16240)-RELATED"/>
    <property type="match status" value="1"/>
</dbReference>
<dbReference type="Proteomes" id="UP000035017">
    <property type="component" value="Unassembled WGS sequence"/>
</dbReference>
<dbReference type="AlphaFoldDB" id="A0A0D0KWD4"/>
<evidence type="ECO:0000313" key="2">
    <source>
        <dbReference type="EMBL" id="KIQ04249.1"/>
    </source>
</evidence>
<dbReference type="OrthoDB" id="9787654at2"/>
<feature type="domain" description="Amidohydrolase-related" evidence="1">
    <location>
        <begin position="19"/>
        <end position="281"/>
    </location>
</feature>
<name>A0A0D0KWD4_AGRTU</name>
<comment type="caution">
    <text evidence="2">The sequence shown here is derived from an EMBL/GenBank/DDBJ whole genome shotgun (WGS) entry which is preliminary data.</text>
</comment>
<accession>A0A0D0KWD4</accession>
<dbReference type="Pfam" id="PF04909">
    <property type="entry name" value="Amidohydro_2"/>
    <property type="match status" value="1"/>
</dbReference>
<dbReference type="GO" id="GO:0016787">
    <property type="term" value="F:hydrolase activity"/>
    <property type="evidence" value="ECO:0007669"/>
    <property type="project" value="UniProtKB-KW"/>
</dbReference>
<proteinExistence type="predicted"/>
<dbReference type="SUPFAM" id="SSF51556">
    <property type="entry name" value="Metallo-dependent hydrolases"/>
    <property type="match status" value="1"/>
</dbReference>
<dbReference type="EMBL" id="JXQV01000005">
    <property type="protein sequence ID" value="KIQ04249.1"/>
    <property type="molecule type" value="Genomic_DNA"/>
</dbReference>